<dbReference type="NCBIfam" id="NF002804">
    <property type="entry name" value="PRK02946.1"/>
    <property type="match status" value="1"/>
</dbReference>
<evidence type="ECO:0000256" key="2">
    <source>
        <dbReference type="ARBA" id="ARBA00022490"/>
    </source>
</evidence>
<dbReference type="GO" id="GO:0005737">
    <property type="term" value="C:cytoplasm"/>
    <property type="evidence" value="ECO:0007669"/>
    <property type="project" value="UniProtKB-SubCell"/>
</dbReference>
<keyword evidence="2 11" id="KW-0963">Cytoplasm</keyword>
<keyword evidence="7 11" id="KW-0418">Kinase</keyword>
<name>A0A432WEF6_9GAMM</name>
<evidence type="ECO:0000259" key="12">
    <source>
        <dbReference type="Pfam" id="PF06315"/>
    </source>
</evidence>
<dbReference type="EMBL" id="PIPO01000005">
    <property type="protein sequence ID" value="RUO31264.1"/>
    <property type="molecule type" value="Genomic_DNA"/>
</dbReference>
<keyword evidence="10 11" id="KW-0904">Protein phosphatase</keyword>
<dbReference type="PANTHER" id="PTHR39559">
    <property type="match status" value="1"/>
</dbReference>
<comment type="function">
    <text evidence="11">Bifunctional enzyme which can phosphorylate or dephosphorylate isocitrate dehydrogenase (IDH) on a specific serine residue. This is a regulatory mechanism which enables bacteria to bypass the Krebs cycle via the glyoxylate shunt in response to the source of carbon. When bacteria are grown on glucose, IDH is fully active and unphosphorylated, but when grown on acetate or ethanol, the activity of IDH declines drastically concomitant with its phosphorylation.</text>
</comment>
<keyword evidence="1 11" id="KW-0329">Glyoxylate bypass</keyword>
<keyword evidence="5 11" id="KW-0808">Transferase</keyword>
<dbReference type="GO" id="GO:0004721">
    <property type="term" value="F:phosphoprotein phosphatase activity"/>
    <property type="evidence" value="ECO:0007669"/>
    <property type="project" value="UniProtKB-KW"/>
</dbReference>
<keyword evidence="6 11" id="KW-0547">Nucleotide-binding</keyword>
<dbReference type="InterPro" id="IPR046854">
    <property type="entry name" value="AceK_regulatory"/>
</dbReference>
<evidence type="ECO:0000259" key="13">
    <source>
        <dbReference type="Pfam" id="PF20423"/>
    </source>
</evidence>
<dbReference type="InterPro" id="IPR010452">
    <property type="entry name" value="Isocitrate_DH_AceK"/>
</dbReference>
<accession>A0A432WEF6</accession>
<evidence type="ECO:0000256" key="6">
    <source>
        <dbReference type="ARBA" id="ARBA00022741"/>
    </source>
</evidence>
<comment type="caution">
    <text evidence="14">The sequence shown here is derived from an EMBL/GenBank/DDBJ whole genome shotgun (WGS) entry which is preliminary data.</text>
</comment>
<evidence type="ECO:0000256" key="1">
    <source>
        <dbReference type="ARBA" id="ARBA00022435"/>
    </source>
</evidence>
<gene>
    <name evidence="11" type="primary">aceK</name>
    <name evidence="14" type="ORF">CWE14_12300</name>
</gene>
<evidence type="ECO:0000313" key="14">
    <source>
        <dbReference type="EMBL" id="RUO31264.1"/>
    </source>
</evidence>
<keyword evidence="3 11" id="KW-0723">Serine/threonine-protein kinase</keyword>
<feature type="binding site" evidence="11">
    <location>
        <begin position="315"/>
        <end position="321"/>
    </location>
    <ligand>
        <name>ATP</name>
        <dbReference type="ChEBI" id="CHEBI:30616"/>
    </ligand>
</feature>
<evidence type="ECO:0000313" key="15">
    <source>
        <dbReference type="Proteomes" id="UP000287823"/>
    </source>
</evidence>
<dbReference type="Proteomes" id="UP000287823">
    <property type="component" value="Unassembled WGS sequence"/>
</dbReference>
<dbReference type="Pfam" id="PF06315">
    <property type="entry name" value="AceK_kinase"/>
    <property type="match status" value="1"/>
</dbReference>
<feature type="active site" evidence="11">
    <location>
        <position position="371"/>
    </location>
</feature>
<evidence type="ECO:0000256" key="11">
    <source>
        <dbReference type="HAMAP-Rule" id="MF_00747"/>
    </source>
</evidence>
<organism evidence="14 15">
    <name type="scientific">Aliidiomarina soli</name>
    <dbReference type="NCBI Taxonomy" id="1928574"/>
    <lineage>
        <taxon>Bacteria</taxon>
        <taxon>Pseudomonadati</taxon>
        <taxon>Pseudomonadota</taxon>
        <taxon>Gammaproteobacteria</taxon>
        <taxon>Alteromonadales</taxon>
        <taxon>Idiomarinaceae</taxon>
        <taxon>Aliidiomarina</taxon>
    </lineage>
</organism>
<sequence>MAQANRIARLILQGFQRHYRIFGELTDDAGQRFQQGDWLGLQHLSRERISYYDERVAECVEELTAQLPSGSPDSELWQQVKQDYTGLLSFHPQAELAETFFNSVFCKLFHRRYFHNQFIFVETTIEGRIPVPVEAEYRSYFPVEHGVPETLLQIIQDIGFAAPFADLKDDVERLRRAFSEQTRQHNLQAHQLRLDVLKHPFYRNKAAYVIGRIVTTERSYPFIVPVLRGNDGHLLVDALLTDPQHLGVIFSFARAYFMVRAQAPSALVCFLQSLLPRKSKADLYSAIGLHKQGKTEFYRELLLHLQRSDDQMVAAPGIRGLVMMVFTLPSFPYVFKVIRDRFGSTKEFGRDTVVERYQLVKRHDRVGRMADTIEYSDVALPLNRISADLLAELESSIGESMKIEGDTLIIRHLYIEKRLTPLNIYLEYADEEETRAILDDYGRALKDMLAANIFPGDMLLKNFGVTRGRRVVFYDYDEVQYLTSMNFRAMPKAKDQQDLLMDSESVSVGPHDVFPQQLATYVFAKPKLRAIFTELHPDLLEAEYWQSLQSSIRQGEVADIFPYPSQLRFSRYKSDE</sequence>
<dbReference type="GO" id="GO:0006097">
    <property type="term" value="P:glyoxylate cycle"/>
    <property type="evidence" value="ECO:0007669"/>
    <property type="project" value="UniProtKB-UniRule"/>
</dbReference>
<comment type="catalytic activity">
    <reaction evidence="11">
        <text>L-seryl-[isocitrate dehydrogenase] + ATP = O-phospho-L-seryl-[isocitrate dehydrogenase] + ADP + H(+)</text>
        <dbReference type="Rhea" id="RHEA:43540"/>
        <dbReference type="Rhea" id="RHEA-COMP:10605"/>
        <dbReference type="Rhea" id="RHEA-COMP:10606"/>
        <dbReference type="ChEBI" id="CHEBI:15378"/>
        <dbReference type="ChEBI" id="CHEBI:29999"/>
        <dbReference type="ChEBI" id="CHEBI:30616"/>
        <dbReference type="ChEBI" id="CHEBI:83421"/>
        <dbReference type="ChEBI" id="CHEBI:456216"/>
        <dbReference type="EC" id="2.7.11.5"/>
    </reaction>
</comment>
<comment type="similarity">
    <text evidence="11">Belongs to the AceK family.</text>
</comment>
<dbReference type="AlphaFoldDB" id="A0A432WEF6"/>
<evidence type="ECO:0000256" key="3">
    <source>
        <dbReference type="ARBA" id="ARBA00022527"/>
    </source>
</evidence>
<dbReference type="EC" id="2.7.11.5" evidence="11"/>
<keyword evidence="15" id="KW-1185">Reference proteome</keyword>
<evidence type="ECO:0000256" key="7">
    <source>
        <dbReference type="ARBA" id="ARBA00022777"/>
    </source>
</evidence>
<keyword evidence="8 11" id="KW-0378">Hydrolase</keyword>
<dbReference type="HAMAP" id="MF_00747">
    <property type="entry name" value="AceK"/>
    <property type="match status" value="1"/>
</dbReference>
<reference evidence="14 15" key="1">
    <citation type="journal article" date="2011" name="Front. Microbiol.">
        <title>Genomic signatures of strain selection and enhancement in Bacillus atrophaeus var. globigii, a historical biowarfare simulant.</title>
        <authorList>
            <person name="Gibbons H.S."/>
            <person name="Broomall S.M."/>
            <person name="McNew L.A."/>
            <person name="Daligault H."/>
            <person name="Chapman C."/>
            <person name="Bruce D."/>
            <person name="Karavis M."/>
            <person name="Krepps M."/>
            <person name="McGregor P.A."/>
            <person name="Hong C."/>
            <person name="Park K.H."/>
            <person name="Akmal A."/>
            <person name="Feldman A."/>
            <person name="Lin J.S."/>
            <person name="Chang W.E."/>
            <person name="Higgs B.W."/>
            <person name="Demirev P."/>
            <person name="Lindquist J."/>
            <person name="Liem A."/>
            <person name="Fochler E."/>
            <person name="Read T.D."/>
            <person name="Tapia R."/>
            <person name="Johnson S."/>
            <person name="Bishop-Lilly K.A."/>
            <person name="Detter C."/>
            <person name="Han C."/>
            <person name="Sozhamannan S."/>
            <person name="Rosenzweig C.N."/>
            <person name="Skowronski E.W."/>
        </authorList>
    </citation>
    <scope>NUCLEOTIDE SEQUENCE [LARGE SCALE GENOMIC DNA]</scope>
    <source>
        <strain evidence="14 15">Y4G10-17</strain>
    </source>
</reference>
<dbReference type="GO" id="GO:0016208">
    <property type="term" value="F:AMP binding"/>
    <property type="evidence" value="ECO:0007669"/>
    <property type="project" value="TreeGrafter"/>
</dbReference>
<dbReference type="GO" id="GO:0004674">
    <property type="term" value="F:protein serine/threonine kinase activity"/>
    <property type="evidence" value="ECO:0007669"/>
    <property type="project" value="UniProtKB-KW"/>
</dbReference>
<feature type="binding site" evidence="11">
    <location>
        <position position="336"/>
    </location>
    <ligand>
        <name>ATP</name>
        <dbReference type="ChEBI" id="CHEBI:30616"/>
    </ligand>
</feature>
<evidence type="ECO:0000256" key="9">
    <source>
        <dbReference type="ARBA" id="ARBA00022840"/>
    </source>
</evidence>
<keyword evidence="4 11" id="KW-0816">Tricarboxylic acid cycle</keyword>
<protein>
    <recommendedName>
        <fullName evidence="11">Isocitrate dehydrogenase kinase/phosphatase</fullName>
        <shortName evidence="11">IDH kinase/phosphatase</shortName>
        <shortName evidence="11">IDHK/P</shortName>
        <ecNumber evidence="11">2.7.11.5</ecNumber>
        <ecNumber evidence="11">3.1.3.-</ecNumber>
    </recommendedName>
</protein>
<dbReference type="EC" id="3.1.3.-" evidence="11"/>
<dbReference type="GO" id="GO:0008772">
    <property type="term" value="F:[isocitrate dehydrogenase (NADP+)] kinase activity"/>
    <property type="evidence" value="ECO:0007669"/>
    <property type="project" value="UniProtKB-UniRule"/>
</dbReference>
<dbReference type="Pfam" id="PF20423">
    <property type="entry name" value="AceK_regulatory"/>
    <property type="match status" value="1"/>
</dbReference>
<dbReference type="GO" id="GO:0005524">
    <property type="term" value="F:ATP binding"/>
    <property type="evidence" value="ECO:0007669"/>
    <property type="project" value="UniProtKB-UniRule"/>
</dbReference>
<evidence type="ECO:0000256" key="5">
    <source>
        <dbReference type="ARBA" id="ARBA00022679"/>
    </source>
</evidence>
<dbReference type="PIRSF" id="PIRSF000719">
    <property type="entry name" value="AceK"/>
    <property type="match status" value="1"/>
</dbReference>
<keyword evidence="9 11" id="KW-0067">ATP-binding</keyword>
<feature type="domain" description="Isocitrate dehydrogenase kinase/phosphatase (AceK) kinase" evidence="12">
    <location>
        <begin position="310"/>
        <end position="564"/>
    </location>
</feature>
<feature type="domain" description="Isocitrate dehydrogenase kinase/phosphatase (AceK) regulatory" evidence="13">
    <location>
        <begin position="8"/>
        <end position="309"/>
    </location>
</feature>
<evidence type="ECO:0000256" key="10">
    <source>
        <dbReference type="ARBA" id="ARBA00022912"/>
    </source>
</evidence>
<dbReference type="GO" id="GO:0006099">
    <property type="term" value="P:tricarboxylic acid cycle"/>
    <property type="evidence" value="ECO:0007669"/>
    <property type="project" value="UniProtKB-UniRule"/>
</dbReference>
<evidence type="ECO:0000256" key="8">
    <source>
        <dbReference type="ARBA" id="ARBA00022801"/>
    </source>
</evidence>
<comment type="subcellular location">
    <subcellularLocation>
        <location evidence="11">Cytoplasm</location>
    </subcellularLocation>
</comment>
<dbReference type="GO" id="GO:0006006">
    <property type="term" value="P:glucose metabolic process"/>
    <property type="evidence" value="ECO:0007669"/>
    <property type="project" value="InterPro"/>
</dbReference>
<dbReference type="RefSeq" id="WP_126799635.1">
    <property type="nucleotide sequence ID" value="NZ_PIPO01000005.1"/>
</dbReference>
<dbReference type="PANTHER" id="PTHR39559:SF1">
    <property type="entry name" value="ISOCITRATE DEHYDROGENASE KINASE_PHOSPHATASE"/>
    <property type="match status" value="1"/>
</dbReference>
<evidence type="ECO:0000256" key="4">
    <source>
        <dbReference type="ARBA" id="ARBA00022532"/>
    </source>
</evidence>
<proteinExistence type="inferred from homology"/>
<dbReference type="InterPro" id="IPR046855">
    <property type="entry name" value="AceK_kinase"/>
</dbReference>